<evidence type="ECO:0000256" key="1">
    <source>
        <dbReference type="ARBA" id="ARBA00006817"/>
    </source>
</evidence>
<dbReference type="RefSeq" id="WP_093783055.1">
    <property type="nucleotide sequence ID" value="NZ_FNIE01000002.1"/>
</dbReference>
<dbReference type="Gene3D" id="3.30.530.20">
    <property type="match status" value="1"/>
</dbReference>
<dbReference type="SUPFAM" id="SSF55961">
    <property type="entry name" value="Bet v1-like"/>
    <property type="match status" value="1"/>
</dbReference>
<sequence length="150" mass="16824">MEYGTLERDIHIEASPEVVFDVVSSPEHLREWWPDTLEGTTQVGEGGRFGFGTGEGVKWVRFTVVDAVPPRLFSFRWMHEEGETAQEGNSNLVVFALEPDGTGTRLTVTESGFREQGWAQAQVLATYEDHYSGWGHFLERLQTYAAKVGA</sequence>
<dbReference type="EMBL" id="FNIE01000002">
    <property type="protein sequence ID" value="SDN03080.1"/>
    <property type="molecule type" value="Genomic_DNA"/>
</dbReference>
<dbReference type="InterPro" id="IPR023393">
    <property type="entry name" value="START-like_dom_sf"/>
</dbReference>
<name>A0A1G9Y232_9ACTN</name>
<dbReference type="Pfam" id="PF08327">
    <property type="entry name" value="AHSA1"/>
    <property type="match status" value="1"/>
</dbReference>
<evidence type="ECO:0000313" key="3">
    <source>
        <dbReference type="EMBL" id="SDN03080.1"/>
    </source>
</evidence>
<feature type="domain" description="Activator of Hsp90 ATPase homologue 1/2-like C-terminal" evidence="2">
    <location>
        <begin position="14"/>
        <end position="145"/>
    </location>
</feature>
<dbReference type="InterPro" id="IPR013538">
    <property type="entry name" value="ASHA1/2-like_C"/>
</dbReference>
<keyword evidence="4" id="KW-1185">Reference proteome</keyword>
<dbReference type="Proteomes" id="UP000199341">
    <property type="component" value="Unassembled WGS sequence"/>
</dbReference>
<gene>
    <name evidence="3" type="ORF">SAMN05216259_102379</name>
</gene>
<evidence type="ECO:0000313" key="4">
    <source>
        <dbReference type="Proteomes" id="UP000199341"/>
    </source>
</evidence>
<protein>
    <submittedName>
        <fullName evidence="3">Uncharacterized conserved protein YndB, AHSA1/START domain</fullName>
    </submittedName>
</protein>
<accession>A0A1G9Y232</accession>
<reference evidence="3 4" key="1">
    <citation type="submission" date="2016-10" db="EMBL/GenBank/DDBJ databases">
        <authorList>
            <person name="de Groot N.N."/>
        </authorList>
    </citation>
    <scope>NUCLEOTIDE SEQUENCE [LARGE SCALE GENOMIC DNA]</scope>
    <source>
        <strain evidence="3 4">CGMCC 4.2022</strain>
    </source>
</reference>
<dbReference type="STRING" id="310781.SAMN05216259_102379"/>
<evidence type="ECO:0000259" key="2">
    <source>
        <dbReference type="Pfam" id="PF08327"/>
    </source>
</evidence>
<dbReference type="AlphaFoldDB" id="A0A1G9Y232"/>
<organism evidence="3 4">
    <name type="scientific">Actinacidiphila guanduensis</name>
    <dbReference type="NCBI Taxonomy" id="310781"/>
    <lineage>
        <taxon>Bacteria</taxon>
        <taxon>Bacillati</taxon>
        <taxon>Actinomycetota</taxon>
        <taxon>Actinomycetes</taxon>
        <taxon>Kitasatosporales</taxon>
        <taxon>Streptomycetaceae</taxon>
        <taxon>Actinacidiphila</taxon>
    </lineage>
</organism>
<dbReference type="OrthoDB" id="9803476at2"/>
<comment type="similarity">
    <text evidence="1">Belongs to the AHA1 family.</text>
</comment>
<proteinExistence type="inferred from homology"/>